<dbReference type="SUPFAM" id="SSF47781">
    <property type="entry name" value="RuvA domain 2-like"/>
    <property type="match status" value="4"/>
</dbReference>
<evidence type="ECO:0000313" key="3">
    <source>
        <dbReference type="Proteomes" id="UP000553459"/>
    </source>
</evidence>
<evidence type="ECO:0008006" key="4">
    <source>
        <dbReference type="Google" id="ProtNLM"/>
    </source>
</evidence>
<feature type="transmembrane region" description="Helical" evidence="1">
    <location>
        <begin position="6"/>
        <end position="26"/>
    </location>
</feature>
<name>A0A845PWX4_9FLAO</name>
<proteinExistence type="predicted"/>
<dbReference type="EMBL" id="JAAABJ010000642">
    <property type="protein sequence ID" value="NAW52135.1"/>
    <property type="molecule type" value="Genomic_DNA"/>
</dbReference>
<dbReference type="AlphaFoldDB" id="A0A845PWX4"/>
<evidence type="ECO:0000256" key="1">
    <source>
        <dbReference type="SAM" id="Phobius"/>
    </source>
</evidence>
<dbReference type="Proteomes" id="UP000553459">
    <property type="component" value="Unassembled WGS sequence"/>
</dbReference>
<reference evidence="2 3" key="1">
    <citation type="submission" date="2019-11" db="EMBL/GenBank/DDBJ databases">
        <title>Characterization of Elizabethkingia argenteiflava sp. nov., isolated from inner surface of Soybean Pods.</title>
        <authorList>
            <person name="Mo S."/>
        </authorList>
    </citation>
    <scope>NUCLEOTIDE SEQUENCE [LARGE SCALE GENOMIC DNA]</scope>
    <source>
        <strain evidence="2 3">YB22</strain>
    </source>
</reference>
<protein>
    <recommendedName>
        <fullName evidence="4">Helix-hairpin-helix domain-containing protein</fullName>
    </recommendedName>
</protein>
<sequence length="418" mass="49108">MRKKQWLGLTAIGFFILVLELCFYCYKKSKILQPEEEAKLIPLVAEPLLLSKFNPNDLTYKEWIKLGFTPKQAQSILNYKEKACKGSFISPKQLEACFAISSEKFAELKPYLILPLHNSFNKPPTTLHKNRSLKVTTPFNPDLYTIRDWMNLGFSERQAKFILKYKKSLGNSFLSKEKFRKCFIINEHEYQQLAPFLLLPERINKPQPLNSSTKLNKLFDPNDLDLASWQRLGFSEKQARGILSYKEKILKGQFKSLEDVQKCYLISSEKFSLLKSWIHFKETTDTDVISTINENLDLNSISFQQLRDFGFDKKTAARLISFRRSLGGFVRKEQVWEIYDIDENLAQKLIQTMELNPKKVQKIDLLTTNEVALKKHPYFRSYAQKILFYRLSFPKRSDLLKKLNAKPEHLEKIQWYLK</sequence>
<keyword evidence="1" id="KW-0472">Membrane</keyword>
<keyword evidence="1" id="KW-1133">Transmembrane helix</keyword>
<keyword evidence="1" id="KW-0812">Transmembrane</keyword>
<accession>A0A845PWX4</accession>
<organism evidence="2 3">
    <name type="scientific">Elizabethkingia argenteiflava</name>
    <dbReference type="NCBI Taxonomy" id="2681556"/>
    <lineage>
        <taxon>Bacteria</taxon>
        <taxon>Pseudomonadati</taxon>
        <taxon>Bacteroidota</taxon>
        <taxon>Flavobacteriia</taxon>
        <taxon>Flavobacteriales</taxon>
        <taxon>Weeksellaceae</taxon>
        <taxon>Elizabethkingia</taxon>
    </lineage>
</organism>
<dbReference type="InterPro" id="IPR010994">
    <property type="entry name" value="RuvA_2-like"/>
</dbReference>
<evidence type="ECO:0000313" key="2">
    <source>
        <dbReference type="EMBL" id="NAW52135.1"/>
    </source>
</evidence>
<gene>
    <name evidence="2" type="ORF">GNY06_12385</name>
</gene>
<keyword evidence="3" id="KW-1185">Reference proteome</keyword>
<comment type="caution">
    <text evidence="2">The sequence shown here is derived from an EMBL/GenBank/DDBJ whole genome shotgun (WGS) entry which is preliminary data.</text>
</comment>